<comment type="caution">
    <text evidence="6">The sequence shown here is derived from an EMBL/GenBank/DDBJ whole genome shotgun (WGS) entry which is preliminary data.</text>
</comment>
<sequence length="284" mass="30909">MPRNLDMTALRSFVAVAEAGGVTRAAGFLNLTQSAVSMQLKRLEEALGLALFDRAGRKIALTGAGEQLLGYAKRMLSLNDEVFARLTAQEYEGEIVLGVPHDIVYPEIPRVLNRFAAEYPRVKVQLLSSFTTRLREQFARGEADIVLGTEDAVGAGGETLNERSLIWVGAIGGSAWKSRPLRLAYEHNCIFRKRVQGALDRAGIPWEMAVESESTRTIEASVSADLAVHTVVEGTEPPYVERIQHGGALPELMTTQINLYVSDVTGGPVTEALAALIRQAYRTG</sequence>
<evidence type="ECO:0000313" key="6">
    <source>
        <dbReference type="EMBL" id="TCP21620.1"/>
    </source>
</evidence>
<dbReference type="AlphaFoldDB" id="A0A4R2NJJ3"/>
<dbReference type="GO" id="GO:0003700">
    <property type="term" value="F:DNA-binding transcription factor activity"/>
    <property type="evidence" value="ECO:0007669"/>
    <property type="project" value="InterPro"/>
</dbReference>
<protein>
    <submittedName>
        <fullName evidence="6">LysR family transcriptional regulator</fullName>
    </submittedName>
</protein>
<comment type="similarity">
    <text evidence="1">Belongs to the LysR transcriptional regulatory family.</text>
</comment>
<evidence type="ECO:0000256" key="1">
    <source>
        <dbReference type="ARBA" id="ARBA00009437"/>
    </source>
</evidence>
<dbReference type="PROSITE" id="PS50931">
    <property type="entry name" value="HTH_LYSR"/>
    <property type="match status" value="1"/>
</dbReference>
<dbReference type="InterPro" id="IPR036388">
    <property type="entry name" value="WH-like_DNA-bd_sf"/>
</dbReference>
<keyword evidence="2" id="KW-0805">Transcription regulation</keyword>
<dbReference type="Gene3D" id="3.40.190.10">
    <property type="entry name" value="Periplasmic binding protein-like II"/>
    <property type="match status" value="2"/>
</dbReference>
<evidence type="ECO:0000256" key="3">
    <source>
        <dbReference type="ARBA" id="ARBA00023125"/>
    </source>
</evidence>
<reference evidence="6 7" key="1">
    <citation type="submission" date="2019-03" db="EMBL/GenBank/DDBJ databases">
        <title>Genomic Encyclopedia of Type Strains, Phase IV (KMG-IV): sequencing the most valuable type-strain genomes for metagenomic binning, comparative biology and taxonomic classification.</title>
        <authorList>
            <person name="Goeker M."/>
        </authorList>
    </citation>
    <scope>NUCLEOTIDE SEQUENCE [LARGE SCALE GENOMIC DNA]</scope>
    <source>
        <strain evidence="6 7">DSM 2781</strain>
    </source>
</reference>
<organism evidence="6 7">
    <name type="scientific">Rhodovulum adriaticum</name>
    <name type="common">Rhodopseudomonas adriatica</name>
    <dbReference type="NCBI Taxonomy" id="35804"/>
    <lineage>
        <taxon>Bacteria</taxon>
        <taxon>Pseudomonadati</taxon>
        <taxon>Pseudomonadota</taxon>
        <taxon>Alphaproteobacteria</taxon>
        <taxon>Rhodobacterales</taxon>
        <taxon>Paracoccaceae</taxon>
        <taxon>Rhodovulum</taxon>
    </lineage>
</organism>
<accession>A0A4R2NJJ3</accession>
<evidence type="ECO:0000259" key="5">
    <source>
        <dbReference type="PROSITE" id="PS50931"/>
    </source>
</evidence>
<keyword evidence="3" id="KW-0238">DNA-binding</keyword>
<gene>
    <name evidence="6" type="ORF">EV656_11089</name>
</gene>
<dbReference type="Pfam" id="PF03466">
    <property type="entry name" value="LysR_substrate"/>
    <property type="match status" value="1"/>
</dbReference>
<dbReference type="InterPro" id="IPR050176">
    <property type="entry name" value="LTTR"/>
</dbReference>
<dbReference type="FunFam" id="1.10.10.10:FF:000001">
    <property type="entry name" value="LysR family transcriptional regulator"/>
    <property type="match status" value="1"/>
</dbReference>
<dbReference type="PANTHER" id="PTHR30579">
    <property type="entry name" value="TRANSCRIPTIONAL REGULATOR"/>
    <property type="match status" value="1"/>
</dbReference>
<dbReference type="EMBL" id="SLXL01000010">
    <property type="protein sequence ID" value="TCP21620.1"/>
    <property type="molecule type" value="Genomic_DNA"/>
</dbReference>
<feature type="domain" description="HTH lysR-type" evidence="5">
    <location>
        <begin position="5"/>
        <end position="62"/>
    </location>
</feature>
<dbReference type="PANTHER" id="PTHR30579:SF7">
    <property type="entry name" value="HTH-TYPE TRANSCRIPTIONAL REGULATOR LRHA-RELATED"/>
    <property type="match status" value="1"/>
</dbReference>
<evidence type="ECO:0000256" key="2">
    <source>
        <dbReference type="ARBA" id="ARBA00023015"/>
    </source>
</evidence>
<dbReference type="Pfam" id="PF00126">
    <property type="entry name" value="HTH_1"/>
    <property type="match status" value="1"/>
</dbReference>
<dbReference type="InterPro" id="IPR036390">
    <property type="entry name" value="WH_DNA-bd_sf"/>
</dbReference>
<name>A0A4R2NJJ3_RHOAD</name>
<proteinExistence type="inferred from homology"/>
<dbReference type="GO" id="GO:0003677">
    <property type="term" value="F:DNA binding"/>
    <property type="evidence" value="ECO:0007669"/>
    <property type="project" value="UniProtKB-KW"/>
</dbReference>
<evidence type="ECO:0000256" key="4">
    <source>
        <dbReference type="ARBA" id="ARBA00023163"/>
    </source>
</evidence>
<evidence type="ECO:0000313" key="7">
    <source>
        <dbReference type="Proteomes" id="UP000295733"/>
    </source>
</evidence>
<dbReference type="SUPFAM" id="SSF53850">
    <property type="entry name" value="Periplasmic binding protein-like II"/>
    <property type="match status" value="1"/>
</dbReference>
<dbReference type="InterPro" id="IPR005119">
    <property type="entry name" value="LysR_subst-bd"/>
</dbReference>
<dbReference type="PRINTS" id="PR00039">
    <property type="entry name" value="HTHLYSR"/>
</dbReference>
<dbReference type="Proteomes" id="UP000295733">
    <property type="component" value="Unassembled WGS sequence"/>
</dbReference>
<dbReference type="RefSeq" id="WP_132604670.1">
    <property type="nucleotide sequence ID" value="NZ_NRRP01000003.1"/>
</dbReference>
<dbReference type="SUPFAM" id="SSF46785">
    <property type="entry name" value="Winged helix' DNA-binding domain"/>
    <property type="match status" value="1"/>
</dbReference>
<dbReference type="Gene3D" id="1.10.10.10">
    <property type="entry name" value="Winged helix-like DNA-binding domain superfamily/Winged helix DNA-binding domain"/>
    <property type="match status" value="1"/>
</dbReference>
<dbReference type="OrthoDB" id="8097684at2"/>
<keyword evidence="7" id="KW-1185">Reference proteome</keyword>
<dbReference type="InterPro" id="IPR000847">
    <property type="entry name" value="LysR_HTH_N"/>
</dbReference>
<keyword evidence="4" id="KW-0804">Transcription</keyword>